<dbReference type="EMBL" id="JAUIZM010000002">
    <property type="protein sequence ID" value="KAK1398658.1"/>
    <property type="molecule type" value="Genomic_DNA"/>
</dbReference>
<feature type="transmembrane region" description="Helical" evidence="9">
    <location>
        <begin position="72"/>
        <end position="89"/>
    </location>
</feature>
<evidence type="ECO:0000256" key="6">
    <source>
        <dbReference type="ARBA" id="ARBA00023136"/>
    </source>
</evidence>
<dbReference type="InterPro" id="IPR011009">
    <property type="entry name" value="Kinase-like_dom_sf"/>
</dbReference>
<dbReference type="SUPFAM" id="SSF52058">
    <property type="entry name" value="L domain-like"/>
    <property type="match status" value="1"/>
</dbReference>
<dbReference type="InterPro" id="IPR013210">
    <property type="entry name" value="LRR_N_plant-typ"/>
</dbReference>
<dbReference type="Pfam" id="PF08263">
    <property type="entry name" value="LRRNT_2"/>
    <property type="match status" value="1"/>
</dbReference>
<evidence type="ECO:0000256" key="4">
    <source>
        <dbReference type="ARBA" id="ARBA00022737"/>
    </source>
</evidence>
<feature type="compositionally biased region" description="Low complexity" evidence="8">
    <location>
        <begin position="366"/>
        <end position="379"/>
    </location>
</feature>
<feature type="compositionally biased region" description="Pro residues" evidence="8">
    <location>
        <begin position="331"/>
        <end position="357"/>
    </location>
</feature>
<dbReference type="PANTHER" id="PTHR46084">
    <property type="entry name" value="PROTEIN MALE DISCOVERER 2"/>
    <property type="match status" value="1"/>
</dbReference>
<proteinExistence type="predicted"/>
<keyword evidence="11" id="KW-0418">Kinase</keyword>
<dbReference type="FunFam" id="3.30.200.20:FF:000489">
    <property type="entry name" value="Inactive receptor-like serine/threonine-protein kinase"/>
    <property type="match status" value="1"/>
</dbReference>
<feature type="transmembrane region" description="Helical" evidence="9">
    <location>
        <begin position="389"/>
        <end position="412"/>
    </location>
</feature>
<dbReference type="AlphaFoldDB" id="A0AAD8N8M9"/>
<evidence type="ECO:0000256" key="1">
    <source>
        <dbReference type="ARBA" id="ARBA00022614"/>
    </source>
</evidence>
<feature type="domain" description="Protein kinase" evidence="10">
    <location>
        <begin position="452"/>
        <end position="718"/>
    </location>
</feature>
<keyword evidence="11" id="KW-0675">Receptor</keyword>
<comment type="subcellular location">
    <subcellularLocation>
        <location evidence="7">Endomembrane system</location>
        <topology evidence="7">Single-pass type I membrane protein</topology>
    </subcellularLocation>
</comment>
<keyword evidence="1" id="KW-0433">Leucine-rich repeat</keyword>
<accession>A0AAD8N8M9</accession>
<feature type="region of interest" description="Disordered" evidence="8">
    <location>
        <begin position="285"/>
        <end position="304"/>
    </location>
</feature>
<dbReference type="PANTHER" id="PTHR46084:SF14">
    <property type="entry name" value="PROTEIN KINASE DOMAIN-CONTAINING PROTEIN"/>
    <property type="match status" value="1"/>
</dbReference>
<evidence type="ECO:0000256" key="9">
    <source>
        <dbReference type="SAM" id="Phobius"/>
    </source>
</evidence>
<evidence type="ECO:0000259" key="10">
    <source>
        <dbReference type="PROSITE" id="PS50011"/>
    </source>
</evidence>
<comment type="caution">
    <text evidence="11">The sequence shown here is derived from an EMBL/GenBank/DDBJ whole genome shotgun (WGS) entry which is preliminary data.</text>
</comment>
<keyword evidence="4" id="KW-0677">Repeat</keyword>
<dbReference type="FunFam" id="3.80.10.10:FF:000400">
    <property type="entry name" value="Nuclear pore complex protein NUP107"/>
    <property type="match status" value="1"/>
</dbReference>
<dbReference type="Gene3D" id="3.30.200.20">
    <property type="entry name" value="Phosphorylase Kinase, domain 1"/>
    <property type="match status" value="1"/>
</dbReference>
<reference evidence="11" key="2">
    <citation type="submission" date="2023-05" db="EMBL/GenBank/DDBJ databases">
        <authorList>
            <person name="Schelkunov M.I."/>
        </authorList>
    </citation>
    <scope>NUCLEOTIDE SEQUENCE</scope>
    <source>
        <strain evidence="11">Hsosn_3</strain>
        <tissue evidence="11">Leaf</tissue>
    </source>
</reference>
<keyword evidence="11" id="KW-0808">Transferase</keyword>
<feature type="region of interest" description="Disordered" evidence="8">
    <location>
        <begin position="314"/>
        <end position="381"/>
    </location>
</feature>
<evidence type="ECO:0000256" key="2">
    <source>
        <dbReference type="ARBA" id="ARBA00022692"/>
    </source>
</evidence>
<evidence type="ECO:0000313" key="11">
    <source>
        <dbReference type="EMBL" id="KAK1398658.1"/>
    </source>
</evidence>
<dbReference type="Pfam" id="PF07714">
    <property type="entry name" value="PK_Tyr_Ser-Thr"/>
    <property type="match status" value="1"/>
</dbReference>
<dbReference type="InterPro" id="IPR001245">
    <property type="entry name" value="Ser-Thr/Tyr_kinase_cat_dom"/>
</dbReference>
<dbReference type="PROSITE" id="PS50011">
    <property type="entry name" value="PROTEIN_KINASE_DOM"/>
    <property type="match status" value="1"/>
</dbReference>
<dbReference type="InterPro" id="IPR032675">
    <property type="entry name" value="LRR_dom_sf"/>
</dbReference>
<evidence type="ECO:0000256" key="7">
    <source>
        <dbReference type="ARBA" id="ARBA00046288"/>
    </source>
</evidence>
<keyword evidence="2 9" id="KW-0812">Transmembrane</keyword>
<dbReference type="GO" id="GO:0012505">
    <property type="term" value="C:endomembrane system"/>
    <property type="evidence" value="ECO:0007669"/>
    <property type="project" value="UniProtKB-SubCell"/>
</dbReference>
<sequence length="746" mass="82243">MEKSNRKKRERHQHDFYLLELDATLDYLSIYAFLVYSAKLLASTCTPSISSSILILVVGFELASMWRFHDHGLVMTFILAAVLVFQLNLCFCCSLNSEGVALLRFRDRVENDPFGALANWNSTIPGDFGPCSWFGIQCFQGHVISLNLKGLCLGGTLAPEVGKLVKIKSINLRNNSFYGNIPEDIGKLRELEQLDLGYNNFSGPFTSKLGTNHSLLILLLDNNKFLGRLSPELNHLKMLFELQVDENQLTDSGSRDSCSNIYGSWSIVQPGRTAQRKLHQVRDVTGPTFNGQNEDPGFLSPSLAPIPSIYPSGPPVSSISEPPLTSFLPPLDSPSPSPSPILPPSPAPLSATTPPPAGVSLHPGNHPAASPSPASTPSHTVKKSKHHTVLIVSGVVGGSVFLFLSAFGIGLCRRHKVITVKPWVTGLSGQLQKAFVTGVPKLQRSELELACEDFSNIIGSLSDGTVYKGTLSTGVEIAVTSTAVKSVEDWSKSSETQFRKKIDKLCKMNHKNFVNLIGFCEEKKPFTRMMVFEYATNGTLFEHLHIKESEHLDWGMRLRIAMGMAYCLEYMHQLNPPTAHANLQSSSVYLTEDYAAKISDFSFRNDVTARKMGPVSTELLETSVSDPESNVYNFGVILYEMITGRLPNSVGDYSFVNWASGYLSGTWKQPLREMVDPTLVSFDEEQLQKLCEVIKVCINPDPKQRSTIREVTAMLKEITAISPDGATPKLSPLWWAELEILSTSSS</sequence>
<evidence type="ECO:0000256" key="3">
    <source>
        <dbReference type="ARBA" id="ARBA00022729"/>
    </source>
</evidence>
<keyword evidence="12" id="KW-1185">Reference proteome</keyword>
<protein>
    <submittedName>
        <fullName evidence="11">Inactive receptor-like serine/threonine-protein kinase</fullName>
    </submittedName>
</protein>
<organism evidence="11 12">
    <name type="scientific">Heracleum sosnowskyi</name>
    <dbReference type="NCBI Taxonomy" id="360622"/>
    <lineage>
        <taxon>Eukaryota</taxon>
        <taxon>Viridiplantae</taxon>
        <taxon>Streptophyta</taxon>
        <taxon>Embryophyta</taxon>
        <taxon>Tracheophyta</taxon>
        <taxon>Spermatophyta</taxon>
        <taxon>Magnoliopsida</taxon>
        <taxon>eudicotyledons</taxon>
        <taxon>Gunneridae</taxon>
        <taxon>Pentapetalae</taxon>
        <taxon>asterids</taxon>
        <taxon>campanulids</taxon>
        <taxon>Apiales</taxon>
        <taxon>Apiaceae</taxon>
        <taxon>Apioideae</taxon>
        <taxon>apioid superclade</taxon>
        <taxon>Tordylieae</taxon>
        <taxon>Tordyliinae</taxon>
        <taxon>Heracleum</taxon>
    </lineage>
</organism>
<keyword evidence="6 9" id="KW-0472">Membrane</keyword>
<dbReference type="GO" id="GO:0004672">
    <property type="term" value="F:protein kinase activity"/>
    <property type="evidence" value="ECO:0007669"/>
    <property type="project" value="InterPro"/>
</dbReference>
<dbReference type="Gene3D" id="3.80.10.10">
    <property type="entry name" value="Ribonuclease Inhibitor"/>
    <property type="match status" value="1"/>
</dbReference>
<evidence type="ECO:0000256" key="8">
    <source>
        <dbReference type="SAM" id="MobiDB-lite"/>
    </source>
</evidence>
<evidence type="ECO:0000313" key="12">
    <source>
        <dbReference type="Proteomes" id="UP001237642"/>
    </source>
</evidence>
<name>A0AAD8N8M9_9APIA</name>
<feature type="transmembrane region" description="Helical" evidence="9">
    <location>
        <begin position="40"/>
        <end position="60"/>
    </location>
</feature>
<evidence type="ECO:0000256" key="5">
    <source>
        <dbReference type="ARBA" id="ARBA00022989"/>
    </source>
</evidence>
<reference evidence="11" key="1">
    <citation type="submission" date="2023-02" db="EMBL/GenBank/DDBJ databases">
        <title>Genome of toxic invasive species Heracleum sosnowskyi carries increased number of genes despite the absence of recent whole-genome duplications.</title>
        <authorList>
            <person name="Schelkunov M."/>
            <person name="Shtratnikova V."/>
            <person name="Makarenko M."/>
            <person name="Klepikova A."/>
            <person name="Omelchenko D."/>
            <person name="Novikova G."/>
            <person name="Obukhova E."/>
            <person name="Bogdanov V."/>
            <person name="Penin A."/>
            <person name="Logacheva M."/>
        </authorList>
    </citation>
    <scope>NUCLEOTIDE SEQUENCE</scope>
    <source>
        <strain evidence="11">Hsosn_3</strain>
        <tissue evidence="11">Leaf</tissue>
    </source>
</reference>
<dbReference type="Gene3D" id="1.10.510.10">
    <property type="entry name" value="Transferase(Phosphotransferase) domain 1"/>
    <property type="match status" value="1"/>
</dbReference>
<keyword evidence="5 9" id="KW-1133">Transmembrane helix</keyword>
<dbReference type="GO" id="GO:0005524">
    <property type="term" value="F:ATP binding"/>
    <property type="evidence" value="ECO:0007669"/>
    <property type="project" value="InterPro"/>
</dbReference>
<dbReference type="SUPFAM" id="SSF56112">
    <property type="entry name" value="Protein kinase-like (PK-like)"/>
    <property type="match status" value="1"/>
</dbReference>
<dbReference type="Proteomes" id="UP001237642">
    <property type="component" value="Unassembled WGS sequence"/>
</dbReference>
<keyword evidence="3" id="KW-0732">Signal</keyword>
<gene>
    <name evidence="11" type="ORF">POM88_008521</name>
</gene>
<dbReference type="InterPro" id="IPR000719">
    <property type="entry name" value="Prot_kinase_dom"/>
</dbReference>